<dbReference type="GO" id="GO:0071897">
    <property type="term" value="P:DNA biosynthetic process"/>
    <property type="evidence" value="ECO:0007669"/>
    <property type="project" value="UniProtKB-ARBA"/>
</dbReference>
<dbReference type="PROSITE" id="PS50878">
    <property type="entry name" value="RT_POL"/>
    <property type="match status" value="1"/>
</dbReference>
<dbReference type="Pfam" id="PF00078">
    <property type="entry name" value="RVT_1"/>
    <property type="match status" value="1"/>
</dbReference>
<accession>A0A0C9SBP6</accession>
<protein>
    <submittedName>
        <fullName evidence="2">Putative cr1-2 tca</fullName>
    </submittedName>
</protein>
<dbReference type="PANTHER" id="PTHR33332">
    <property type="entry name" value="REVERSE TRANSCRIPTASE DOMAIN-CONTAINING PROTEIN"/>
    <property type="match status" value="1"/>
</dbReference>
<evidence type="ECO:0000313" key="2">
    <source>
        <dbReference type="EMBL" id="JAG90897.1"/>
    </source>
</evidence>
<dbReference type="EMBL" id="GBZX01001843">
    <property type="protein sequence ID" value="JAG90897.1"/>
    <property type="molecule type" value="mRNA"/>
</dbReference>
<organism evidence="2">
    <name type="scientific">Amblyomma americanum</name>
    <name type="common">Lone star tick</name>
    <dbReference type="NCBI Taxonomy" id="6943"/>
    <lineage>
        <taxon>Eukaryota</taxon>
        <taxon>Metazoa</taxon>
        <taxon>Ecdysozoa</taxon>
        <taxon>Arthropoda</taxon>
        <taxon>Chelicerata</taxon>
        <taxon>Arachnida</taxon>
        <taxon>Acari</taxon>
        <taxon>Parasitiformes</taxon>
        <taxon>Ixodida</taxon>
        <taxon>Ixodoidea</taxon>
        <taxon>Ixodidae</taxon>
        <taxon>Amblyomminae</taxon>
        <taxon>Amblyomma</taxon>
    </lineage>
</organism>
<proteinExistence type="evidence at transcript level"/>
<dbReference type="SUPFAM" id="SSF56672">
    <property type="entry name" value="DNA/RNA polymerases"/>
    <property type="match status" value="1"/>
</dbReference>
<sequence>RGCALHLLRSYLSHRRQVVQINNSRSQVLPLACGVPQGSILGPLLFNLYINDIVNINQDAKFIIYADDTSIIFSGNNIDQLISSRNDTLVQLQQWSSYNSMTINTNKTKDIIFNSRPVDIVDHFKSLGVTFTAHMSWETHVNLLVTNLARITGVIGRLRYILSTKLKLLVYNSLFYSRVNYCQLVWGRTTFSNLQKIYVMQKRYLRHVYHAGYNATTAGFFHRAHVITAHKLYLYRLS</sequence>
<reference evidence="2" key="1">
    <citation type="journal article" date="2015" name="PLoS ONE">
        <title>An Insight into the Sialome of the Lone Star Tick, Amblyomma americanum, with a Glimpse on Its Time Dependent Gene Expression.</title>
        <authorList>
            <person name="Karim S."/>
            <person name="Ribeiro J.M."/>
        </authorList>
    </citation>
    <scope>NUCLEOTIDE SEQUENCE</scope>
    <source>
        <tissue evidence="2">Salivary gland</tissue>
    </source>
</reference>
<feature type="non-terminal residue" evidence="2">
    <location>
        <position position="1"/>
    </location>
</feature>
<dbReference type="AlphaFoldDB" id="A0A0C9SBP6"/>
<feature type="domain" description="Reverse transcriptase" evidence="1">
    <location>
        <begin position="1"/>
        <end position="131"/>
    </location>
</feature>
<name>A0A0C9SBP6_AMBAM</name>
<dbReference type="InterPro" id="IPR043502">
    <property type="entry name" value="DNA/RNA_pol_sf"/>
</dbReference>
<evidence type="ECO:0000259" key="1">
    <source>
        <dbReference type="PROSITE" id="PS50878"/>
    </source>
</evidence>
<feature type="non-terminal residue" evidence="2">
    <location>
        <position position="238"/>
    </location>
</feature>
<dbReference type="InterPro" id="IPR000477">
    <property type="entry name" value="RT_dom"/>
</dbReference>